<evidence type="ECO:0000313" key="4">
    <source>
        <dbReference type="Proteomes" id="UP000284657"/>
    </source>
</evidence>
<evidence type="ECO:0000313" key="2">
    <source>
        <dbReference type="EMBL" id="RLN69776.1"/>
    </source>
</evidence>
<name>A0A3F2S5B4_9STRA</name>
<sequence length="427" mass="48253">MGGEGAEAILQRVEKATEVLALQHVSPDDIAVLSQTLDELQSLIVTFRVQRVLELSGPQLMQAGADLYNAPRAALKALVETEKTKKQEDEQIKTFPRYLLAVTRFVAAKIMDLSLICSKGGGQDAGVKRSNHFMDECIDVLRSFGRVGMLMLESASIDCGRCEEYLKLAKEALSSSLQLWSRIGLAHLTKFKQGLELEDVVDDLWDFCMDRMLVPYKSCYAKELLDLMKSVSDGFHRSNQHELQTPFVEEALRVCDSLETNGDESLARLVDAFKQRVLVNFLQSLCATADTERAEACYQLIPANREPKILLLMVNLYIDANDFEKAQQLLLLLFQQDNLDDSIEGARSYAQGLSFSEDGLDIYRHLLYNYGDSSFEINLDIACNLALDENKRYQAMDEIKRLKDVALENEQYEADKYHCLCWVANIL</sequence>
<organism evidence="2 3">
    <name type="scientific">Phytophthora kernoviae</name>
    <dbReference type="NCBI Taxonomy" id="325452"/>
    <lineage>
        <taxon>Eukaryota</taxon>
        <taxon>Sar</taxon>
        <taxon>Stramenopiles</taxon>
        <taxon>Oomycota</taxon>
        <taxon>Peronosporomycetes</taxon>
        <taxon>Peronosporales</taxon>
        <taxon>Peronosporaceae</taxon>
        <taxon>Phytophthora</taxon>
    </lineage>
</organism>
<proteinExistence type="predicted"/>
<protein>
    <submittedName>
        <fullName evidence="2">Uncharacterized protein</fullName>
    </submittedName>
</protein>
<dbReference type="AlphaFoldDB" id="A0A3F2S5B4"/>
<dbReference type="EMBL" id="MBAD02001157">
    <property type="protein sequence ID" value="RLN57852.1"/>
    <property type="molecule type" value="Genomic_DNA"/>
</dbReference>
<comment type="caution">
    <text evidence="2">The sequence shown here is derived from an EMBL/GenBank/DDBJ whole genome shotgun (WGS) entry which is preliminary data.</text>
</comment>
<dbReference type="OrthoDB" id="65716at2759"/>
<reference evidence="3 4" key="1">
    <citation type="submission" date="2018-07" db="EMBL/GenBank/DDBJ databases">
        <title>Genome sequencing of oomycete isolates from Chile give support for New Zealand origin for Phytophthora kernoviae and make available the first Nothophytophthora sp. genome.</title>
        <authorList>
            <person name="Studholme D.J."/>
            <person name="Sanfuentes E."/>
            <person name="Panda P."/>
            <person name="Hill R."/>
            <person name="Sambles C."/>
            <person name="Grant M."/>
            <person name="Williams N.M."/>
            <person name="Mcdougal R.L."/>
        </authorList>
    </citation>
    <scope>NUCLEOTIDE SEQUENCE [LARGE SCALE GENOMIC DNA]</scope>
    <source>
        <strain evidence="2">Chile6</strain>
        <strain evidence="1">Chile7</strain>
    </source>
</reference>
<dbReference type="EMBL" id="MBDO02000002">
    <property type="protein sequence ID" value="RLN69776.1"/>
    <property type="molecule type" value="Genomic_DNA"/>
</dbReference>
<accession>A0A3F2S5B4</accession>
<dbReference type="Proteomes" id="UP000277300">
    <property type="component" value="Unassembled WGS sequence"/>
</dbReference>
<evidence type="ECO:0000313" key="1">
    <source>
        <dbReference type="EMBL" id="RLN57852.1"/>
    </source>
</evidence>
<gene>
    <name evidence="1" type="ORF">BBJ29_002177</name>
    <name evidence="2" type="ORF">BBP00_00000181</name>
</gene>
<evidence type="ECO:0000313" key="3">
    <source>
        <dbReference type="Proteomes" id="UP000277300"/>
    </source>
</evidence>
<dbReference type="Proteomes" id="UP000284657">
    <property type="component" value="Unassembled WGS sequence"/>
</dbReference>